<dbReference type="PANTHER" id="PTHR42643:SF24">
    <property type="entry name" value="IONOTROPIC RECEPTOR 60A"/>
    <property type="match status" value="1"/>
</dbReference>
<dbReference type="Proteomes" id="UP000789390">
    <property type="component" value="Unassembled WGS sequence"/>
</dbReference>
<proteinExistence type="inferred from homology"/>
<dbReference type="SUPFAM" id="SSF53850">
    <property type="entry name" value="Periplasmic binding protein-like II"/>
    <property type="match status" value="1"/>
</dbReference>
<keyword evidence="4" id="KW-0812">Transmembrane</keyword>
<feature type="chain" id="PRO_5035214310" description="Ionotropic glutamate receptor C-terminal domain-containing protein" evidence="9">
    <location>
        <begin position="25"/>
        <end position="336"/>
    </location>
</feature>
<dbReference type="AlphaFoldDB" id="A0A8J2RND6"/>
<dbReference type="OrthoDB" id="6345208at2759"/>
<feature type="domain" description="Ionotropic glutamate receptor C-terminal" evidence="10">
    <location>
        <begin position="159"/>
        <end position="307"/>
    </location>
</feature>
<protein>
    <recommendedName>
        <fullName evidence="10">Ionotropic glutamate receptor C-terminal domain-containing protein</fullName>
    </recommendedName>
</protein>
<keyword evidence="8" id="KW-0325">Glycoprotein</keyword>
<dbReference type="InterPro" id="IPR052192">
    <property type="entry name" value="Insect_Ionotropic_Sensory_Rcpt"/>
</dbReference>
<organism evidence="11 12">
    <name type="scientific">Daphnia galeata</name>
    <dbReference type="NCBI Taxonomy" id="27404"/>
    <lineage>
        <taxon>Eukaryota</taxon>
        <taxon>Metazoa</taxon>
        <taxon>Ecdysozoa</taxon>
        <taxon>Arthropoda</taxon>
        <taxon>Crustacea</taxon>
        <taxon>Branchiopoda</taxon>
        <taxon>Diplostraca</taxon>
        <taxon>Cladocera</taxon>
        <taxon>Anomopoda</taxon>
        <taxon>Daphniidae</taxon>
        <taxon>Daphnia</taxon>
    </lineage>
</organism>
<evidence type="ECO:0000256" key="1">
    <source>
        <dbReference type="ARBA" id="ARBA00004651"/>
    </source>
</evidence>
<keyword evidence="3" id="KW-1003">Cell membrane</keyword>
<evidence type="ECO:0000256" key="8">
    <source>
        <dbReference type="ARBA" id="ARBA00023180"/>
    </source>
</evidence>
<keyword evidence="6" id="KW-0472">Membrane</keyword>
<keyword evidence="9" id="KW-0732">Signal</keyword>
<evidence type="ECO:0000256" key="4">
    <source>
        <dbReference type="ARBA" id="ARBA00022692"/>
    </source>
</evidence>
<dbReference type="PANTHER" id="PTHR42643">
    <property type="entry name" value="IONOTROPIC RECEPTOR 20A-RELATED"/>
    <property type="match status" value="1"/>
</dbReference>
<reference evidence="11" key="1">
    <citation type="submission" date="2021-11" db="EMBL/GenBank/DDBJ databases">
        <authorList>
            <person name="Schell T."/>
        </authorList>
    </citation>
    <scope>NUCLEOTIDE SEQUENCE</scope>
    <source>
        <strain evidence="11">M5</strain>
    </source>
</reference>
<evidence type="ECO:0000313" key="12">
    <source>
        <dbReference type="Proteomes" id="UP000789390"/>
    </source>
</evidence>
<name>A0A8J2RND6_9CRUS</name>
<accession>A0A8J2RND6</accession>
<dbReference type="InterPro" id="IPR001320">
    <property type="entry name" value="Iontro_rcpt_C"/>
</dbReference>
<feature type="signal peptide" evidence="9">
    <location>
        <begin position="1"/>
        <end position="24"/>
    </location>
</feature>
<keyword evidence="12" id="KW-1185">Reference proteome</keyword>
<evidence type="ECO:0000256" key="2">
    <source>
        <dbReference type="ARBA" id="ARBA00008685"/>
    </source>
</evidence>
<evidence type="ECO:0000259" key="10">
    <source>
        <dbReference type="Pfam" id="PF00060"/>
    </source>
</evidence>
<evidence type="ECO:0000256" key="9">
    <source>
        <dbReference type="SAM" id="SignalP"/>
    </source>
</evidence>
<dbReference type="EMBL" id="CAKKLH010000090">
    <property type="protein sequence ID" value="CAH0102737.1"/>
    <property type="molecule type" value="Genomic_DNA"/>
</dbReference>
<dbReference type="GO" id="GO:0005886">
    <property type="term" value="C:plasma membrane"/>
    <property type="evidence" value="ECO:0007669"/>
    <property type="project" value="UniProtKB-SubCell"/>
</dbReference>
<evidence type="ECO:0000256" key="7">
    <source>
        <dbReference type="ARBA" id="ARBA00023170"/>
    </source>
</evidence>
<comment type="subcellular location">
    <subcellularLocation>
        <location evidence="1">Cell membrane</location>
        <topology evidence="1">Multi-pass membrane protein</topology>
    </subcellularLocation>
</comment>
<evidence type="ECO:0000256" key="3">
    <source>
        <dbReference type="ARBA" id="ARBA00022475"/>
    </source>
</evidence>
<keyword evidence="7" id="KW-0675">Receptor</keyword>
<sequence>MKDITMPIFLGILCLTLSINVAMSADVADEIMSGKHFVVSGVSSVAGFNMKRNASGHIVKLDGSAFEILVWLSQHYNFTYSVLQVNTTAIDSFENQPGLISHLLKGELDILSHLSFRNEFTHFFDRIFSSNFVHTSFVFNSQAGFIPRVSIKRTLYRDHTTFYVLRTLLNQGGHLRCKSTAVYIVGGVWCLATFVLVNAYNSILISYVTLPNPQPLINSIFDLRNRPDVYLVTDRNLNTDAVLSAANTGFLKVLGDKLRNYPKSRCNSSRQCIELVKSGYHVYTSGMNSFLYGAMKEDYASTGQCNLQIEKEGYLNLQISWALSKRNHYVHYLNQG</sequence>
<evidence type="ECO:0000256" key="5">
    <source>
        <dbReference type="ARBA" id="ARBA00022989"/>
    </source>
</evidence>
<dbReference type="GO" id="GO:0050906">
    <property type="term" value="P:detection of stimulus involved in sensory perception"/>
    <property type="evidence" value="ECO:0007669"/>
    <property type="project" value="UniProtKB-ARBA"/>
</dbReference>
<dbReference type="Gene3D" id="1.10.287.70">
    <property type="match status" value="1"/>
</dbReference>
<dbReference type="GO" id="GO:0015276">
    <property type="term" value="F:ligand-gated monoatomic ion channel activity"/>
    <property type="evidence" value="ECO:0007669"/>
    <property type="project" value="InterPro"/>
</dbReference>
<gene>
    <name evidence="11" type="ORF">DGAL_LOCUS5183</name>
</gene>
<evidence type="ECO:0000256" key="6">
    <source>
        <dbReference type="ARBA" id="ARBA00023136"/>
    </source>
</evidence>
<keyword evidence="5" id="KW-1133">Transmembrane helix</keyword>
<dbReference type="Pfam" id="PF00060">
    <property type="entry name" value="Lig_chan"/>
    <property type="match status" value="1"/>
</dbReference>
<evidence type="ECO:0000313" key="11">
    <source>
        <dbReference type="EMBL" id="CAH0102737.1"/>
    </source>
</evidence>
<comment type="similarity">
    <text evidence="2">Belongs to the glutamate-gated ion channel (TC 1.A.10.1) family.</text>
</comment>
<comment type="caution">
    <text evidence="11">The sequence shown here is derived from an EMBL/GenBank/DDBJ whole genome shotgun (WGS) entry which is preliminary data.</text>
</comment>